<feature type="domain" description="Phosphotyrosine protein phosphatase I" evidence="2">
    <location>
        <begin position="5"/>
        <end position="133"/>
    </location>
</feature>
<dbReference type="RefSeq" id="WP_084313206.1">
    <property type="nucleotide sequence ID" value="NZ_FNIJ01000001.1"/>
</dbReference>
<organism evidence="3 4">
    <name type="scientific">Pseudomonas jinjuensis</name>
    <dbReference type="NCBI Taxonomy" id="198616"/>
    <lineage>
        <taxon>Bacteria</taxon>
        <taxon>Pseudomonadati</taxon>
        <taxon>Pseudomonadota</taxon>
        <taxon>Gammaproteobacteria</taxon>
        <taxon>Pseudomonadales</taxon>
        <taxon>Pseudomonadaceae</taxon>
        <taxon>Pseudomonas</taxon>
    </lineage>
</organism>
<dbReference type="PANTHER" id="PTHR43428">
    <property type="entry name" value="ARSENATE REDUCTASE"/>
    <property type="match status" value="1"/>
</dbReference>
<dbReference type="Gene3D" id="3.40.50.2300">
    <property type="match status" value="1"/>
</dbReference>
<proteinExistence type="predicted"/>
<dbReference type="CDD" id="cd16345">
    <property type="entry name" value="LMWP_ArsC"/>
    <property type="match status" value="1"/>
</dbReference>
<name>A0A1G9ZGC6_9PSED</name>
<dbReference type="EMBL" id="FNIJ01000001">
    <property type="protein sequence ID" value="SDN19523.1"/>
    <property type="molecule type" value="Genomic_DNA"/>
</dbReference>
<dbReference type="InterPro" id="IPR023485">
    <property type="entry name" value="Ptyr_pPase"/>
</dbReference>
<dbReference type="SUPFAM" id="SSF52788">
    <property type="entry name" value="Phosphotyrosine protein phosphatases I"/>
    <property type="match status" value="1"/>
</dbReference>
<dbReference type="GO" id="GO:0046685">
    <property type="term" value="P:response to arsenic-containing substance"/>
    <property type="evidence" value="ECO:0007669"/>
    <property type="project" value="UniProtKB-KW"/>
</dbReference>
<gene>
    <name evidence="3" type="ORF">SAMN05216193_101473</name>
</gene>
<sequence>MADKLKVLFVCIANDARSPMAEALLRHTDDQHFEAYSAGVQPTAVDPRAIDVLEHAGIPVEGLRSKSLDEFSGQHFDYLIDLCDKSSSEEQLLPGSAEVLVWNFADPAASTQPEAFRHAMQEIHERVKMFVMVKTRDHAQTKTPGQGPA</sequence>
<evidence type="ECO:0000256" key="1">
    <source>
        <dbReference type="ARBA" id="ARBA00022849"/>
    </source>
</evidence>
<accession>A0A1G9ZGC6</accession>
<dbReference type="PANTHER" id="PTHR43428:SF1">
    <property type="entry name" value="ARSENATE REDUCTASE"/>
    <property type="match status" value="1"/>
</dbReference>
<dbReference type="Pfam" id="PF01451">
    <property type="entry name" value="LMWPc"/>
    <property type="match status" value="1"/>
</dbReference>
<reference evidence="4" key="1">
    <citation type="submission" date="2016-10" db="EMBL/GenBank/DDBJ databases">
        <authorList>
            <person name="Varghese N."/>
            <person name="Submissions S."/>
        </authorList>
    </citation>
    <scope>NUCLEOTIDE SEQUENCE [LARGE SCALE GENOMIC DNA]</scope>
    <source>
        <strain evidence="4">JCM 21621</strain>
    </source>
</reference>
<dbReference type="SMART" id="SM00226">
    <property type="entry name" value="LMWPc"/>
    <property type="match status" value="1"/>
</dbReference>
<evidence type="ECO:0000259" key="2">
    <source>
        <dbReference type="SMART" id="SM00226"/>
    </source>
</evidence>
<evidence type="ECO:0000313" key="4">
    <source>
        <dbReference type="Proteomes" id="UP000242957"/>
    </source>
</evidence>
<keyword evidence="1" id="KW-0059">Arsenical resistance</keyword>
<protein>
    <submittedName>
        <fullName evidence="3">Protein-tyrosine-phosphatase</fullName>
    </submittedName>
</protein>
<dbReference type="STRING" id="198616.SAMN05216193_101473"/>
<dbReference type="Proteomes" id="UP000242957">
    <property type="component" value="Unassembled WGS sequence"/>
</dbReference>
<dbReference type="AlphaFoldDB" id="A0A1G9ZGC6"/>
<dbReference type="OrthoDB" id="9793058at2"/>
<evidence type="ECO:0000313" key="3">
    <source>
        <dbReference type="EMBL" id="SDN19523.1"/>
    </source>
</evidence>
<dbReference type="InterPro" id="IPR036196">
    <property type="entry name" value="Ptyr_pPase_sf"/>
</dbReference>
<keyword evidence="4" id="KW-1185">Reference proteome</keyword>